<dbReference type="Pfam" id="PF06114">
    <property type="entry name" value="Peptidase_M78"/>
    <property type="match status" value="1"/>
</dbReference>
<dbReference type="AlphaFoldDB" id="A0A544TAG6"/>
<dbReference type="RefSeq" id="WP_142538412.1">
    <property type="nucleotide sequence ID" value="NZ_BMIE01000003.1"/>
</dbReference>
<organism evidence="2 3">
    <name type="scientific">Psychrobacillus lasiicapitis</name>
    <dbReference type="NCBI Taxonomy" id="1636719"/>
    <lineage>
        <taxon>Bacteria</taxon>
        <taxon>Bacillati</taxon>
        <taxon>Bacillota</taxon>
        <taxon>Bacilli</taxon>
        <taxon>Bacillales</taxon>
        <taxon>Bacillaceae</taxon>
        <taxon>Psychrobacillus</taxon>
    </lineage>
</organism>
<sequence>MRYTYNIMEEYVRKMYNSIGIYWPHQLDMESIAARLGTTLVYLPYSSMTVGNAILIDDRLTECEQWQDFGHELCHIEWHDGNQRVLPSSFLEYQEFKASNFAYHACVPTFMLERIDLPTNQKKAVWVLQKTFRVNYEFAEKRLHQYLSNRKQYINK</sequence>
<evidence type="ECO:0000313" key="2">
    <source>
        <dbReference type="EMBL" id="TQR14429.1"/>
    </source>
</evidence>
<comment type="caution">
    <text evidence="2">The sequence shown here is derived from an EMBL/GenBank/DDBJ whole genome shotgun (WGS) entry which is preliminary data.</text>
</comment>
<evidence type="ECO:0000313" key="3">
    <source>
        <dbReference type="Proteomes" id="UP000317316"/>
    </source>
</evidence>
<dbReference type="Proteomes" id="UP000317316">
    <property type="component" value="Unassembled WGS sequence"/>
</dbReference>
<gene>
    <name evidence="2" type="ORF">FG382_08210</name>
</gene>
<evidence type="ECO:0000259" key="1">
    <source>
        <dbReference type="Pfam" id="PF06114"/>
    </source>
</evidence>
<accession>A0A544TAG6</accession>
<dbReference type="InterPro" id="IPR010359">
    <property type="entry name" value="IrrE_HExxH"/>
</dbReference>
<dbReference type="OrthoDB" id="2417909at2"/>
<name>A0A544TAG6_9BACI</name>
<reference evidence="2 3" key="1">
    <citation type="submission" date="2019-05" db="EMBL/GenBank/DDBJ databases">
        <title>Psychrobacillus vulpis sp. nov., a new species isolated from feces of a red fox that inhabits in The Tablas de Daimiel Natural Park, Albacete, Spain.</title>
        <authorList>
            <person name="Rodriguez M."/>
            <person name="Reina J.C."/>
            <person name="Bejar V."/>
            <person name="Llamas I."/>
        </authorList>
    </citation>
    <scope>NUCLEOTIDE SEQUENCE [LARGE SCALE GENOMIC DNA]</scope>
    <source>
        <strain evidence="2 3">NEAU-3TGS17</strain>
    </source>
</reference>
<dbReference type="EMBL" id="VDGH01000004">
    <property type="protein sequence ID" value="TQR14429.1"/>
    <property type="molecule type" value="Genomic_DNA"/>
</dbReference>
<feature type="domain" description="IrrE N-terminal-like" evidence="1">
    <location>
        <begin position="48"/>
        <end position="144"/>
    </location>
</feature>
<proteinExistence type="predicted"/>
<keyword evidence="3" id="KW-1185">Reference proteome</keyword>
<protein>
    <submittedName>
        <fullName evidence="2">ImmA/IrrE family metallo-endopeptidase</fullName>
    </submittedName>
</protein>